<evidence type="ECO:0008006" key="9">
    <source>
        <dbReference type="Google" id="ProtNLM"/>
    </source>
</evidence>
<dbReference type="InterPro" id="IPR012446">
    <property type="entry name" value="CRAC_channel"/>
</dbReference>
<feature type="transmembrane region" description="Helical" evidence="6">
    <location>
        <begin position="159"/>
        <end position="182"/>
    </location>
</feature>
<feature type="transmembrane region" description="Helical" evidence="6">
    <location>
        <begin position="202"/>
        <end position="224"/>
    </location>
</feature>
<proteinExistence type="inferred from homology"/>
<dbReference type="GO" id="GO:0002115">
    <property type="term" value="P:store-operated calcium entry"/>
    <property type="evidence" value="ECO:0007669"/>
    <property type="project" value="TreeGrafter"/>
</dbReference>
<evidence type="ECO:0000256" key="4">
    <source>
        <dbReference type="ARBA" id="ARBA00022989"/>
    </source>
</evidence>
<comment type="subcellular location">
    <subcellularLocation>
        <location evidence="1">Membrane</location>
        <topology evidence="1">Multi-pass membrane protein</topology>
    </subcellularLocation>
</comment>
<evidence type="ECO:0000256" key="2">
    <source>
        <dbReference type="ARBA" id="ARBA00008062"/>
    </source>
</evidence>
<keyword evidence="8" id="KW-1185">Reference proteome</keyword>
<gene>
    <name evidence="7" type="ORF">QYM36_010979</name>
</gene>
<comment type="caution">
    <text evidence="7">The sequence shown here is derived from an EMBL/GenBank/DDBJ whole genome shotgun (WGS) entry which is preliminary data.</text>
</comment>
<evidence type="ECO:0000256" key="6">
    <source>
        <dbReference type="SAM" id="Phobius"/>
    </source>
</evidence>
<dbReference type="PANTHER" id="PTHR31501:SF7">
    <property type="entry name" value="CALCIUM RELEASE-ACTIVATED CALCIUM CHANNEL PROTEIN 1"/>
    <property type="match status" value="1"/>
</dbReference>
<evidence type="ECO:0000313" key="8">
    <source>
        <dbReference type="Proteomes" id="UP001187531"/>
    </source>
</evidence>
<dbReference type="EMBL" id="JAVRJZ010000015">
    <property type="protein sequence ID" value="KAK2712128.1"/>
    <property type="molecule type" value="Genomic_DNA"/>
</dbReference>
<dbReference type="AlphaFoldDB" id="A0AA88HNF8"/>
<reference evidence="7" key="1">
    <citation type="submission" date="2023-07" db="EMBL/GenBank/DDBJ databases">
        <title>Chromosome-level genome assembly of Artemia franciscana.</title>
        <authorList>
            <person name="Jo E."/>
        </authorList>
    </citation>
    <scope>NUCLEOTIDE SEQUENCE</scope>
    <source>
        <tissue evidence="7">Whole body</tissue>
    </source>
</reference>
<organism evidence="7 8">
    <name type="scientific">Artemia franciscana</name>
    <name type="common">Brine shrimp</name>
    <name type="synonym">Artemia sanfranciscana</name>
    <dbReference type="NCBI Taxonomy" id="6661"/>
    <lineage>
        <taxon>Eukaryota</taxon>
        <taxon>Metazoa</taxon>
        <taxon>Ecdysozoa</taxon>
        <taxon>Arthropoda</taxon>
        <taxon>Crustacea</taxon>
        <taxon>Branchiopoda</taxon>
        <taxon>Anostraca</taxon>
        <taxon>Artemiidae</taxon>
        <taxon>Artemia</taxon>
    </lineage>
</organism>
<keyword evidence="3 6" id="KW-0812">Transmembrane</keyword>
<dbReference type="Gene3D" id="1.20.140.140">
    <property type="entry name" value="Calcium release-activated calcium channel protein Orai"/>
    <property type="match status" value="1"/>
</dbReference>
<evidence type="ECO:0000256" key="1">
    <source>
        <dbReference type="ARBA" id="ARBA00004141"/>
    </source>
</evidence>
<feature type="transmembrane region" description="Helical" evidence="6">
    <location>
        <begin position="115"/>
        <end position="138"/>
    </location>
</feature>
<accession>A0AA88HNF8</accession>
<dbReference type="Pfam" id="PF07856">
    <property type="entry name" value="Orai-1"/>
    <property type="match status" value="1"/>
</dbReference>
<dbReference type="GO" id="GO:0016020">
    <property type="term" value="C:membrane"/>
    <property type="evidence" value="ECO:0007669"/>
    <property type="project" value="UniProtKB-SubCell"/>
</dbReference>
<dbReference type="GO" id="GO:0015279">
    <property type="term" value="F:store-operated calcium channel activity"/>
    <property type="evidence" value="ECO:0007669"/>
    <property type="project" value="TreeGrafter"/>
</dbReference>
<dbReference type="PANTHER" id="PTHR31501">
    <property type="entry name" value="CALCIUM RELEASE-ACTIVATED CALCIUM CHANNEL PROTEIN 1"/>
    <property type="match status" value="1"/>
</dbReference>
<evidence type="ECO:0000313" key="7">
    <source>
        <dbReference type="EMBL" id="KAK2712128.1"/>
    </source>
</evidence>
<dbReference type="Proteomes" id="UP001187531">
    <property type="component" value="Unassembled WGS sequence"/>
</dbReference>
<name>A0AA88HNF8_ARTSF</name>
<keyword evidence="5 6" id="KW-0472">Membrane</keyword>
<dbReference type="InterPro" id="IPR038350">
    <property type="entry name" value="Orai_sf"/>
</dbReference>
<comment type="similarity">
    <text evidence="2">Belongs to the Orai family.</text>
</comment>
<evidence type="ECO:0000256" key="3">
    <source>
        <dbReference type="ARBA" id="ARBA00022692"/>
    </source>
</evidence>
<protein>
    <recommendedName>
        <fullName evidence="9">Calcium release-activated calcium channel protein 1</fullName>
    </recommendedName>
</protein>
<evidence type="ECO:0000256" key="5">
    <source>
        <dbReference type="ARBA" id="ARBA00023136"/>
    </source>
</evidence>
<sequence length="276" mass="30886">MNQSYSKYAGPSNPNFCCNHSNNGAHKCNLIHPLNVSSEFLYHMKQFGEENFFNNSLRSKKEKTPSKRLLLWTQLHLANTQLKLVSQMSALMAGFGMVAMVEISIREDIPDELSVAFATITSLFVMVHSLALIISTCIRPHTSTISESVKLNLTEYSPLEIFGGYIQFAWTLSTVVGTVLFILEVSMLCWMQFIYISENAIIASNIIALPALAIFAAFTVKFHWKIVELKERSSTKVLNEMQNIATVLSGIPLALSKEIKEVVIDMPDEDSDHGKC</sequence>
<keyword evidence="4 6" id="KW-1133">Transmembrane helix</keyword>